<feature type="non-terminal residue" evidence="1">
    <location>
        <position position="122"/>
    </location>
</feature>
<dbReference type="Proteomes" id="UP000886501">
    <property type="component" value="Unassembled WGS sequence"/>
</dbReference>
<evidence type="ECO:0000313" key="1">
    <source>
        <dbReference type="EMBL" id="KAF9651417.1"/>
    </source>
</evidence>
<evidence type="ECO:0000313" key="2">
    <source>
        <dbReference type="Proteomes" id="UP000886501"/>
    </source>
</evidence>
<gene>
    <name evidence="1" type="ORF">BDM02DRAFT_3184431</name>
</gene>
<reference evidence="1" key="1">
    <citation type="submission" date="2019-10" db="EMBL/GenBank/DDBJ databases">
        <authorList>
            <consortium name="DOE Joint Genome Institute"/>
            <person name="Kuo A."/>
            <person name="Miyauchi S."/>
            <person name="Kiss E."/>
            <person name="Drula E."/>
            <person name="Kohler A."/>
            <person name="Sanchez-Garcia M."/>
            <person name="Andreopoulos B."/>
            <person name="Barry K.W."/>
            <person name="Bonito G."/>
            <person name="Buee M."/>
            <person name="Carver A."/>
            <person name="Chen C."/>
            <person name="Cichocki N."/>
            <person name="Clum A."/>
            <person name="Culley D."/>
            <person name="Crous P.W."/>
            <person name="Fauchery L."/>
            <person name="Girlanda M."/>
            <person name="Hayes R."/>
            <person name="Keri Z."/>
            <person name="Labutti K."/>
            <person name="Lipzen A."/>
            <person name="Lombard V."/>
            <person name="Magnuson J."/>
            <person name="Maillard F."/>
            <person name="Morin E."/>
            <person name="Murat C."/>
            <person name="Nolan M."/>
            <person name="Ohm R."/>
            <person name="Pangilinan J."/>
            <person name="Pereira M."/>
            <person name="Perotto S."/>
            <person name="Peter M."/>
            <person name="Riley R."/>
            <person name="Sitrit Y."/>
            <person name="Stielow B."/>
            <person name="Szollosi G."/>
            <person name="Zifcakova L."/>
            <person name="Stursova M."/>
            <person name="Spatafora J.W."/>
            <person name="Tedersoo L."/>
            <person name="Vaario L.-M."/>
            <person name="Yamada A."/>
            <person name="Yan M."/>
            <person name="Wang P."/>
            <person name="Xu J."/>
            <person name="Bruns T."/>
            <person name="Baldrian P."/>
            <person name="Vilgalys R."/>
            <person name="Henrissat B."/>
            <person name="Grigoriev I.V."/>
            <person name="Hibbett D."/>
            <person name="Nagy L.G."/>
            <person name="Martin F.M."/>
        </authorList>
    </citation>
    <scope>NUCLEOTIDE SEQUENCE</scope>
    <source>
        <strain evidence="1">P2</strain>
    </source>
</reference>
<proteinExistence type="predicted"/>
<keyword evidence="2" id="KW-1185">Reference proteome</keyword>
<protein>
    <submittedName>
        <fullName evidence="1">Uncharacterized protein</fullName>
    </submittedName>
</protein>
<sequence length="122" mass="14456">MDLMHEFELGVFRDFLIHLLRLLYACGVETIAEFDHRFRMLAARDFEDILQCIIPVFEGLLPQKHKKHKKDILNTLFLLTTWQAYTKLRLHTDHTLNSFEQLTRPLGEKIQLFAGKITKNFV</sequence>
<dbReference type="EMBL" id="MU117975">
    <property type="protein sequence ID" value="KAF9651417.1"/>
    <property type="molecule type" value="Genomic_DNA"/>
</dbReference>
<accession>A0ACB6ZPA0</accession>
<comment type="caution">
    <text evidence="1">The sequence shown here is derived from an EMBL/GenBank/DDBJ whole genome shotgun (WGS) entry which is preliminary data.</text>
</comment>
<organism evidence="1 2">
    <name type="scientific">Thelephora ganbajun</name>
    <name type="common">Ganba fungus</name>
    <dbReference type="NCBI Taxonomy" id="370292"/>
    <lineage>
        <taxon>Eukaryota</taxon>
        <taxon>Fungi</taxon>
        <taxon>Dikarya</taxon>
        <taxon>Basidiomycota</taxon>
        <taxon>Agaricomycotina</taxon>
        <taxon>Agaricomycetes</taxon>
        <taxon>Thelephorales</taxon>
        <taxon>Thelephoraceae</taxon>
        <taxon>Thelephora</taxon>
    </lineage>
</organism>
<name>A0ACB6ZPA0_THEGA</name>
<reference evidence="1" key="2">
    <citation type="journal article" date="2020" name="Nat. Commun.">
        <title>Large-scale genome sequencing of mycorrhizal fungi provides insights into the early evolution of symbiotic traits.</title>
        <authorList>
            <person name="Miyauchi S."/>
            <person name="Kiss E."/>
            <person name="Kuo A."/>
            <person name="Drula E."/>
            <person name="Kohler A."/>
            <person name="Sanchez-Garcia M."/>
            <person name="Morin E."/>
            <person name="Andreopoulos B."/>
            <person name="Barry K.W."/>
            <person name="Bonito G."/>
            <person name="Buee M."/>
            <person name="Carver A."/>
            <person name="Chen C."/>
            <person name="Cichocki N."/>
            <person name="Clum A."/>
            <person name="Culley D."/>
            <person name="Crous P.W."/>
            <person name="Fauchery L."/>
            <person name="Girlanda M."/>
            <person name="Hayes R.D."/>
            <person name="Keri Z."/>
            <person name="LaButti K."/>
            <person name="Lipzen A."/>
            <person name="Lombard V."/>
            <person name="Magnuson J."/>
            <person name="Maillard F."/>
            <person name="Murat C."/>
            <person name="Nolan M."/>
            <person name="Ohm R.A."/>
            <person name="Pangilinan J."/>
            <person name="Pereira M.F."/>
            <person name="Perotto S."/>
            <person name="Peter M."/>
            <person name="Pfister S."/>
            <person name="Riley R."/>
            <person name="Sitrit Y."/>
            <person name="Stielow J.B."/>
            <person name="Szollosi G."/>
            <person name="Zifcakova L."/>
            <person name="Stursova M."/>
            <person name="Spatafora J.W."/>
            <person name="Tedersoo L."/>
            <person name="Vaario L.M."/>
            <person name="Yamada A."/>
            <person name="Yan M."/>
            <person name="Wang P."/>
            <person name="Xu J."/>
            <person name="Bruns T."/>
            <person name="Baldrian P."/>
            <person name="Vilgalys R."/>
            <person name="Dunand C."/>
            <person name="Henrissat B."/>
            <person name="Grigoriev I.V."/>
            <person name="Hibbett D."/>
            <person name="Nagy L.G."/>
            <person name="Martin F.M."/>
        </authorList>
    </citation>
    <scope>NUCLEOTIDE SEQUENCE</scope>
    <source>
        <strain evidence="1">P2</strain>
    </source>
</reference>